<dbReference type="EMBL" id="JACAGC010000030">
    <property type="protein sequence ID" value="KAF6271559.1"/>
    <property type="molecule type" value="Genomic_DNA"/>
</dbReference>
<proteinExistence type="predicted"/>
<evidence type="ECO:0000313" key="2">
    <source>
        <dbReference type="EMBL" id="KAF6271559.1"/>
    </source>
</evidence>
<protein>
    <submittedName>
        <fullName evidence="2">Uncharacterized protein</fullName>
    </submittedName>
</protein>
<dbReference type="Proteomes" id="UP000585614">
    <property type="component" value="Unassembled WGS sequence"/>
</dbReference>
<dbReference type="AlphaFoldDB" id="A0A7J7R5Z7"/>
<feature type="region of interest" description="Disordered" evidence="1">
    <location>
        <begin position="36"/>
        <end position="87"/>
    </location>
</feature>
<comment type="caution">
    <text evidence="2">The sequence shown here is derived from an EMBL/GenBank/DDBJ whole genome shotgun (WGS) entry which is preliminary data.</text>
</comment>
<evidence type="ECO:0000313" key="3">
    <source>
        <dbReference type="Proteomes" id="UP000585614"/>
    </source>
</evidence>
<feature type="region of interest" description="Disordered" evidence="1">
    <location>
        <begin position="122"/>
        <end position="148"/>
    </location>
</feature>
<accession>A0A7J7R5Z7</accession>
<organism evidence="2 3">
    <name type="scientific">Rhinolophus ferrumequinum</name>
    <name type="common">Greater horseshoe bat</name>
    <dbReference type="NCBI Taxonomy" id="59479"/>
    <lineage>
        <taxon>Eukaryota</taxon>
        <taxon>Metazoa</taxon>
        <taxon>Chordata</taxon>
        <taxon>Craniata</taxon>
        <taxon>Vertebrata</taxon>
        <taxon>Euteleostomi</taxon>
        <taxon>Mammalia</taxon>
        <taxon>Eutheria</taxon>
        <taxon>Laurasiatheria</taxon>
        <taxon>Chiroptera</taxon>
        <taxon>Yinpterochiroptera</taxon>
        <taxon>Rhinolophoidea</taxon>
        <taxon>Rhinolophidae</taxon>
        <taxon>Rhinolophinae</taxon>
        <taxon>Rhinolophus</taxon>
    </lineage>
</organism>
<reference evidence="2 3" key="1">
    <citation type="journal article" date="2020" name="Nature">
        <title>Six reference-quality genomes reveal evolution of bat adaptations.</title>
        <authorList>
            <person name="Jebb D."/>
            <person name="Huang Z."/>
            <person name="Pippel M."/>
            <person name="Hughes G.M."/>
            <person name="Lavrichenko K."/>
            <person name="Devanna P."/>
            <person name="Winkler S."/>
            <person name="Jermiin L.S."/>
            <person name="Skirmuntt E.C."/>
            <person name="Katzourakis A."/>
            <person name="Burkitt-Gray L."/>
            <person name="Ray D.A."/>
            <person name="Sullivan K.A.M."/>
            <person name="Roscito J.G."/>
            <person name="Kirilenko B.M."/>
            <person name="Davalos L.M."/>
            <person name="Corthals A.P."/>
            <person name="Power M.L."/>
            <person name="Jones G."/>
            <person name="Ransome R.D."/>
            <person name="Dechmann D.K.N."/>
            <person name="Locatelli A.G."/>
            <person name="Puechmaille S.J."/>
            <person name="Fedrigo O."/>
            <person name="Jarvis E.D."/>
            <person name="Hiller M."/>
            <person name="Vernes S.C."/>
            <person name="Myers E.W."/>
            <person name="Teeling E.C."/>
        </authorList>
    </citation>
    <scope>NUCLEOTIDE SEQUENCE [LARGE SCALE GENOMIC DNA]</scope>
    <source>
        <strain evidence="2">MRhiFer1</strain>
        <tissue evidence="2">Lung</tissue>
    </source>
</reference>
<sequence>MFIIKLLASGNHLEMETGGNHDARAGAPVGRTQASARLGVKPPQGPALQSRGHQRSGLAAGPSDGQRQGSHQAHSPHGAPESSPPAVPIATALLAPWWPLLSSCTRSCWQVQCRVYPPSQWGEGQAHGSSAPSPQGLPGATRCPPLLL</sequence>
<evidence type="ECO:0000256" key="1">
    <source>
        <dbReference type="SAM" id="MobiDB-lite"/>
    </source>
</evidence>
<name>A0A7J7R5Z7_RHIFE</name>
<gene>
    <name evidence="2" type="ORF">mRhiFer1_009660</name>
</gene>